<reference evidence="8 9" key="1">
    <citation type="submission" date="2019-04" db="EMBL/GenBank/DDBJ databases">
        <title>Genome sequencing of Clostridium botulinum Groups I-IV and Clostridium butyricum.</title>
        <authorList>
            <person name="Brunt J."/>
            <person name="Van Vliet A.H.M."/>
            <person name="Stringer S.C."/>
            <person name="Carter A.T."/>
            <person name="Peck M.W."/>
        </authorList>
    </citation>
    <scope>NUCLEOTIDE SEQUENCE [LARGE SCALE GENOMIC DNA]</scope>
    <source>
        <strain evidence="8 9">IFR 18/094</strain>
    </source>
</reference>
<evidence type="ECO:0000256" key="5">
    <source>
        <dbReference type="HAMAP-Rule" id="MF_01334"/>
    </source>
</evidence>
<dbReference type="InterPro" id="IPR020057">
    <property type="entry name" value="Ribosomal_bL25_b-dom"/>
</dbReference>
<keyword evidence="1 5" id="KW-0699">rRNA-binding</keyword>
<dbReference type="NCBIfam" id="NF004129">
    <property type="entry name" value="PRK05618.1-4"/>
    <property type="match status" value="1"/>
</dbReference>
<dbReference type="AlphaFoldDB" id="A0A6M0RCD3"/>
<evidence type="ECO:0000256" key="3">
    <source>
        <dbReference type="ARBA" id="ARBA00022980"/>
    </source>
</evidence>
<organism evidence="8 9">
    <name type="scientific">Clostridium niameyense</name>
    <dbReference type="NCBI Taxonomy" id="1622073"/>
    <lineage>
        <taxon>Bacteria</taxon>
        <taxon>Bacillati</taxon>
        <taxon>Bacillota</taxon>
        <taxon>Clostridia</taxon>
        <taxon>Eubacteriales</taxon>
        <taxon>Clostridiaceae</taxon>
        <taxon>Clostridium</taxon>
    </lineage>
</organism>
<dbReference type="InterPro" id="IPR037121">
    <property type="entry name" value="Ribosomal_bL25_C"/>
</dbReference>
<sequence>MDKLKLSKRENKSGNNLRKNGKIPGVIYGKKCQNTLFEVGDIELNRCILQEGEHGIIDVNYEGKTYKTLIKEVQKDPINHNIIHIDLENVKSDKNIVNTNIPITFTGQEFIMKKGGIVQKEKSVVKVKCNGENIPKSINIDLSKAKIGKALRISDMEVSKDITFMEDLDTVVASISIS</sequence>
<comment type="function">
    <text evidence="5">This is one of the proteins that binds to the 5S RNA in the ribosome where it forms part of the central protuberance.</text>
</comment>
<evidence type="ECO:0000313" key="8">
    <source>
        <dbReference type="EMBL" id="NEZ47916.1"/>
    </source>
</evidence>
<dbReference type="HAMAP" id="MF_01334">
    <property type="entry name" value="Ribosomal_bL25_CTC"/>
    <property type="match status" value="1"/>
</dbReference>
<dbReference type="Gene3D" id="2.170.120.20">
    <property type="entry name" value="Ribosomal protein L25, beta domain"/>
    <property type="match status" value="1"/>
</dbReference>
<dbReference type="Pfam" id="PF14693">
    <property type="entry name" value="Ribosomal_TL5_C"/>
    <property type="match status" value="1"/>
</dbReference>
<dbReference type="GO" id="GO:0008097">
    <property type="term" value="F:5S rRNA binding"/>
    <property type="evidence" value="ECO:0007669"/>
    <property type="project" value="InterPro"/>
</dbReference>
<evidence type="ECO:0000256" key="1">
    <source>
        <dbReference type="ARBA" id="ARBA00022730"/>
    </source>
</evidence>
<dbReference type="Proteomes" id="UP000473885">
    <property type="component" value="Unassembled WGS sequence"/>
</dbReference>
<comment type="similarity">
    <text evidence="5">Belongs to the bacterial ribosomal protein bL25 family. CTC subfamily.</text>
</comment>
<evidence type="ECO:0000259" key="7">
    <source>
        <dbReference type="Pfam" id="PF14693"/>
    </source>
</evidence>
<dbReference type="SUPFAM" id="SSF50715">
    <property type="entry name" value="Ribosomal protein L25-like"/>
    <property type="match status" value="1"/>
</dbReference>
<dbReference type="CDD" id="cd00495">
    <property type="entry name" value="Ribosomal_L25_TL5_CTC"/>
    <property type="match status" value="1"/>
</dbReference>
<keyword evidence="2 5" id="KW-0694">RNA-binding</keyword>
<dbReference type="GO" id="GO:0022625">
    <property type="term" value="C:cytosolic large ribosomal subunit"/>
    <property type="evidence" value="ECO:0007669"/>
    <property type="project" value="TreeGrafter"/>
</dbReference>
<comment type="caution">
    <text evidence="8">The sequence shown here is derived from an EMBL/GenBank/DDBJ whole genome shotgun (WGS) entry which is preliminary data.</text>
</comment>
<evidence type="ECO:0000313" key="9">
    <source>
        <dbReference type="Proteomes" id="UP000473885"/>
    </source>
</evidence>
<protein>
    <recommendedName>
        <fullName evidence="5">Large ribosomal subunit protein bL25</fullName>
    </recommendedName>
    <alternativeName>
        <fullName evidence="5">General stress protein CTC</fullName>
    </alternativeName>
</protein>
<dbReference type="NCBIfam" id="TIGR00731">
    <property type="entry name" value="bL25_bact_ctc"/>
    <property type="match status" value="1"/>
</dbReference>
<name>A0A6M0RCD3_9CLOT</name>
<dbReference type="InterPro" id="IPR020056">
    <property type="entry name" value="Rbsml_bL25/Gln-tRNA_synth_N"/>
</dbReference>
<keyword evidence="9" id="KW-1185">Reference proteome</keyword>
<dbReference type="PANTHER" id="PTHR33284">
    <property type="entry name" value="RIBOSOMAL PROTEIN L25/GLN-TRNA SYNTHETASE, ANTI-CODON-BINDING DOMAIN-CONTAINING PROTEIN"/>
    <property type="match status" value="1"/>
</dbReference>
<dbReference type="InterPro" id="IPR001021">
    <property type="entry name" value="Ribosomal_bL25_long"/>
</dbReference>
<gene>
    <name evidence="5" type="primary">rplY</name>
    <name evidence="5" type="synonym">ctc</name>
    <name evidence="8" type="ORF">FDF74_12065</name>
</gene>
<dbReference type="GO" id="GO:0003735">
    <property type="term" value="F:structural constituent of ribosome"/>
    <property type="evidence" value="ECO:0007669"/>
    <property type="project" value="InterPro"/>
</dbReference>
<comment type="subunit">
    <text evidence="5">Part of the 50S ribosomal subunit; part of the 5S rRNA/L5/L18/L25 subcomplex. Contacts the 5S rRNA. Binds to the 5S rRNA independently of L5 and L18.</text>
</comment>
<dbReference type="Gene3D" id="2.40.240.10">
    <property type="entry name" value="Ribosomal Protein L25, Chain P"/>
    <property type="match status" value="1"/>
</dbReference>
<evidence type="ECO:0000259" key="6">
    <source>
        <dbReference type="Pfam" id="PF01386"/>
    </source>
</evidence>
<dbReference type="RefSeq" id="WP_163249829.1">
    <property type="nucleotide sequence ID" value="NZ_SXDP01000015.1"/>
</dbReference>
<dbReference type="InterPro" id="IPR011035">
    <property type="entry name" value="Ribosomal_bL25/Gln-tRNA_synth"/>
</dbReference>
<dbReference type="EMBL" id="SXDP01000015">
    <property type="protein sequence ID" value="NEZ47916.1"/>
    <property type="molecule type" value="Genomic_DNA"/>
</dbReference>
<keyword evidence="3 5" id="KW-0689">Ribosomal protein</keyword>
<dbReference type="Pfam" id="PF01386">
    <property type="entry name" value="Ribosomal_L25p"/>
    <property type="match status" value="1"/>
</dbReference>
<proteinExistence type="inferred from homology"/>
<dbReference type="InterPro" id="IPR020930">
    <property type="entry name" value="Ribosomal_uL5_bac-type"/>
</dbReference>
<dbReference type="InterPro" id="IPR029751">
    <property type="entry name" value="Ribosomal_L25_dom"/>
</dbReference>
<dbReference type="GO" id="GO:0006412">
    <property type="term" value="P:translation"/>
    <property type="evidence" value="ECO:0007669"/>
    <property type="project" value="UniProtKB-UniRule"/>
</dbReference>
<dbReference type="PANTHER" id="PTHR33284:SF1">
    <property type="entry name" value="RIBOSOMAL PROTEIN L25_GLN-TRNA SYNTHETASE, ANTI-CODON-BINDING DOMAIN-CONTAINING PROTEIN"/>
    <property type="match status" value="1"/>
</dbReference>
<evidence type="ECO:0000256" key="2">
    <source>
        <dbReference type="ARBA" id="ARBA00022884"/>
    </source>
</evidence>
<evidence type="ECO:0000256" key="4">
    <source>
        <dbReference type="ARBA" id="ARBA00023274"/>
    </source>
</evidence>
<accession>A0A6M0RCD3</accession>
<feature type="domain" description="Large ribosomal subunit protein bL25 beta" evidence="7">
    <location>
        <begin position="97"/>
        <end position="176"/>
    </location>
</feature>
<feature type="domain" description="Large ribosomal subunit protein bL25 L25" evidence="6">
    <location>
        <begin position="4"/>
        <end position="87"/>
    </location>
</feature>
<keyword evidence="4 5" id="KW-0687">Ribonucleoprotein</keyword>